<evidence type="ECO:0000313" key="3">
    <source>
        <dbReference type="Proteomes" id="UP000077051"/>
    </source>
</evidence>
<reference evidence="2 3" key="1">
    <citation type="submission" date="2015-06" db="EMBL/GenBank/DDBJ databases">
        <title>Expansion of signal transduction pathways in fungi by whole-genome duplication.</title>
        <authorList>
            <consortium name="DOE Joint Genome Institute"/>
            <person name="Corrochano L.M."/>
            <person name="Kuo A."/>
            <person name="Marcet-Houben M."/>
            <person name="Polaino S."/>
            <person name="Salamov A."/>
            <person name="Villalobos J.M."/>
            <person name="Alvarez M.I."/>
            <person name="Avalos J."/>
            <person name="Benito E.P."/>
            <person name="Benoit I."/>
            <person name="Burger G."/>
            <person name="Camino L.P."/>
            <person name="Canovas D."/>
            <person name="Cerda-Olmedo E."/>
            <person name="Cheng J.-F."/>
            <person name="Dominguez A."/>
            <person name="Elias M."/>
            <person name="Eslava A.P."/>
            <person name="Glaser F."/>
            <person name="Grimwood J."/>
            <person name="Gutierrez G."/>
            <person name="Heitman J."/>
            <person name="Henrissat B."/>
            <person name="Iturriaga E.A."/>
            <person name="Lang B.F."/>
            <person name="Lavin J.L."/>
            <person name="Lee S."/>
            <person name="Li W."/>
            <person name="Lindquist E."/>
            <person name="Lopez-Garcia S."/>
            <person name="Luque E.M."/>
            <person name="Marcos A.T."/>
            <person name="Martin J."/>
            <person name="Mccluskey K."/>
            <person name="Medina H.R."/>
            <person name="Miralles-Duran A."/>
            <person name="Miyazaki A."/>
            <person name="Munoz-Torres E."/>
            <person name="Oguiza J.A."/>
            <person name="Ohm R."/>
            <person name="Olmedo M."/>
            <person name="Orejas M."/>
            <person name="Ortiz-Castellanos L."/>
            <person name="Pisabarro A.G."/>
            <person name="Rodriguez-Romero J."/>
            <person name="Ruiz-Herrera J."/>
            <person name="Ruiz-Vazquez R."/>
            <person name="Sanz C."/>
            <person name="Schackwitz W."/>
            <person name="Schmutz J."/>
            <person name="Shahriari M."/>
            <person name="Shelest E."/>
            <person name="Silva-Franco F."/>
            <person name="Soanes D."/>
            <person name="Syed K."/>
            <person name="Tagua V.G."/>
            <person name="Talbot N.J."/>
            <person name="Thon M."/>
            <person name="De Vries R.P."/>
            <person name="Wiebenga A."/>
            <person name="Yadav J.S."/>
            <person name="Braun E.L."/>
            <person name="Baker S."/>
            <person name="Garre V."/>
            <person name="Horwitz B."/>
            <person name="Torres-Martinez S."/>
            <person name="Idnurm A."/>
            <person name="Herrera-Estrella A."/>
            <person name="Gabaldon T."/>
            <person name="Grigoriev I.V."/>
        </authorList>
    </citation>
    <scope>NUCLEOTIDE SEQUENCE [LARGE SCALE GENOMIC DNA]</scope>
    <source>
        <strain evidence="2 3">CBS 277.49</strain>
    </source>
</reference>
<proteinExistence type="predicted"/>
<name>A0A168IXU4_MUCCL</name>
<evidence type="ECO:0000313" key="1">
    <source>
        <dbReference type="EMBL" id="OAD00492.1"/>
    </source>
</evidence>
<accession>A0A168IXU4</accession>
<dbReference type="Proteomes" id="UP000077051">
    <property type="component" value="Unassembled WGS sequence"/>
</dbReference>
<dbReference type="VEuPathDB" id="FungiDB:MUCCIDRAFT_166274"/>
<evidence type="ECO:0000313" key="2">
    <source>
        <dbReference type="EMBL" id="OAD00493.1"/>
    </source>
</evidence>
<protein>
    <submittedName>
        <fullName evidence="2">Uncharacterized protein</fullName>
    </submittedName>
</protein>
<organism evidence="2 3">
    <name type="scientific">Mucor lusitanicus CBS 277.49</name>
    <dbReference type="NCBI Taxonomy" id="747725"/>
    <lineage>
        <taxon>Eukaryota</taxon>
        <taxon>Fungi</taxon>
        <taxon>Fungi incertae sedis</taxon>
        <taxon>Mucoromycota</taxon>
        <taxon>Mucoromycotina</taxon>
        <taxon>Mucoromycetes</taxon>
        <taxon>Mucorales</taxon>
        <taxon>Mucorineae</taxon>
        <taxon>Mucoraceae</taxon>
        <taxon>Mucor</taxon>
    </lineage>
</organism>
<dbReference type="EMBL" id="AMYB01000007">
    <property type="protein sequence ID" value="OAD00492.1"/>
    <property type="molecule type" value="Genomic_DNA"/>
</dbReference>
<dbReference type="AlphaFoldDB" id="A0A168IXU4"/>
<dbReference type="VEuPathDB" id="FungiDB:MUCCIDRAFT_85900"/>
<comment type="caution">
    <text evidence="2">The sequence shown here is derived from an EMBL/GenBank/DDBJ whole genome shotgun (WGS) entry which is preliminary data.</text>
</comment>
<gene>
    <name evidence="2" type="ORF">MUCCIDRAFT_166274</name>
    <name evidence="1" type="ORF">MUCCIDRAFT_85900</name>
</gene>
<dbReference type="EMBL" id="AMYB01000007">
    <property type="protein sequence ID" value="OAD00493.1"/>
    <property type="molecule type" value="Genomic_DNA"/>
</dbReference>
<sequence>MPLDNQHRLLSEFFKIAATAIQQSSPLTQSSLTSLVQKLDISDNKIPVIDELAEQLQGDPKGVDALGFFSQHHEINELTQEMSAQISTTNKKVASFVEAQFQKLFV</sequence>
<keyword evidence="3" id="KW-1185">Reference proteome</keyword>